<dbReference type="PANTHER" id="PTHR31212">
    <property type="entry name" value="ALPHA-KETOGLUTARATE-DEPENDENT DIOXYGENASE ALKB HOMOLOG 3"/>
    <property type="match status" value="1"/>
</dbReference>
<evidence type="ECO:0000313" key="11">
    <source>
        <dbReference type="Proteomes" id="UP000054662"/>
    </source>
</evidence>
<dbReference type="GO" id="GO:0006307">
    <property type="term" value="P:DNA alkylation repair"/>
    <property type="evidence" value="ECO:0007669"/>
    <property type="project" value="InterPro"/>
</dbReference>
<dbReference type="Gene3D" id="2.60.120.590">
    <property type="entry name" value="Alpha-ketoglutarate-dependent dioxygenase AlkB-like"/>
    <property type="match status" value="1"/>
</dbReference>
<dbReference type="InterPro" id="IPR032854">
    <property type="entry name" value="ALKBH3"/>
</dbReference>
<evidence type="ECO:0000256" key="4">
    <source>
        <dbReference type="ARBA" id="ARBA00022842"/>
    </source>
</evidence>
<dbReference type="GO" id="GO:0140097">
    <property type="term" value="F:catalytic activity, acting on DNA"/>
    <property type="evidence" value="ECO:0007669"/>
    <property type="project" value="UniProtKB-ARBA"/>
</dbReference>
<evidence type="ECO:0000256" key="7">
    <source>
        <dbReference type="ARBA" id="ARBA00023004"/>
    </source>
</evidence>
<keyword evidence="8" id="KW-0234">DNA repair</keyword>
<dbReference type="GO" id="GO:0032451">
    <property type="term" value="F:demethylase activity"/>
    <property type="evidence" value="ECO:0007669"/>
    <property type="project" value="UniProtKB-ARBA"/>
</dbReference>
<dbReference type="GO" id="GO:0051213">
    <property type="term" value="F:dioxygenase activity"/>
    <property type="evidence" value="ECO:0007669"/>
    <property type="project" value="UniProtKB-KW"/>
</dbReference>
<evidence type="ECO:0000256" key="2">
    <source>
        <dbReference type="ARBA" id="ARBA00022723"/>
    </source>
</evidence>
<dbReference type="FunFam" id="2.60.120.590:FF:000004">
    <property type="entry name" value="DNA oxidative demethylase ALKBH2"/>
    <property type="match status" value="1"/>
</dbReference>
<protein>
    <recommendedName>
        <fullName evidence="9">Fe2OG dioxygenase domain-containing protein</fullName>
    </recommendedName>
</protein>
<dbReference type="PATRIC" id="fig|45076.6.peg.1689"/>
<dbReference type="PANTHER" id="PTHR31212:SF4">
    <property type="entry name" value="ALPHA-KETOGLUTARATE-DEPENDENT DIOXYGENASE ALKB HOMOLOG 3"/>
    <property type="match status" value="1"/>
</dbReference>
<reference evidence="10 11" key="1">
    <citation type="submission" date="2015-11" db="EMBL/GenBank/DDBJ databases">
        <title>Genomic analysis of 38 Legionella species identifies large and diverse effector repertoires.</title>
        <authorList>
            <person name="Burstein D."/>
            <person name="Amaro F."/>
            <person name="Zusman T."/>
            <person name="Lifshitz Z."/>
            <person name="Cohen O."/>
            <person name="Gilbert J.A."/>
            <person name="Pupko T."/>
            <person name="Shuman H.A."/>
            <person name="Segal G."/>
        </authorList>
    </citation>
    <scope>NUCLEOTIDE SEQUENCE [LARGE SCALE GENOMIC DNA]</scope>
    <source>
        <strain evidence="10 11">ATCC 49508</strain>
    </source>
</reference>
<dbReference type="InterPro" id="IPR027450">
    <property type="entry name" value="AlkB-like"/>
</dbReference>
<accession>A0A0W1AFH3</accession>
<keyword evidence="7" id="KW-0408">Iron</keyword>
<dbReference type="OrthoDB" id="190276at2"/>
<dbReference type="GO" id="GO:0016787">
    <property type="term" value="F:hydrolase activity"/>
    <property type="evidence" value="ECO:0007669"/>
    <property type="project" value="UniProtKB-ARBA"/>
</dbReference>
<proteinExistence type="predicted"/>
<dbReference type="GO" id="GO:0046872">
    <property type="term" value="F:metal ion binding"/>
    <property type="evidence" value="ECO:0007669"/>
    <property type="project" value="UniProtKB-KW"/>
</dbReference>
<dbReference type="EMBL" id="LNZC01000012">
    <property type="protein sequence ID" value="KTD80046.1"/>
    <property type="molecule type" value="Genomic_DNA"/>
</dbReference>
<name>A0A0W1AFH3_9GAMM</name>
<evidence type="ECO:0000256" key="6">
    <source>
        <dbReference type="ARBA" id="ARBA00023002"/>
    </source>
</evidence>
<dbReference type="InterPro" id="IPR005123">
    <property type="entry name" value="Oxoglu/Fe-dep_dioxygenase_dom"/>
</dbReference>
<dbReference type="Proteomes" id="UP000054662">
    <property type="component" value="Unassembled WGS sequence"/>
</dbReference>
<dbReference type="PROSITE" id="PS51471">
    <property type="entry name" value="FE2OG_OXY"/>
    <property type="match status" value="1"/>
</dbReference>
<dbReference type="InterPro" id="IPR037151">
    <property type="entry name" value="AlkB-like_sf"/>
</dbReference>
<dbReference type="STRING" id="45076.Lwor_1560"/>
<evidence type="ECO:0000256" key="1">
    <source>
        <dbReference type="ARBA" id="ARBA00001954"/>
    </source>
</evidence>
<comment type="cofactor">
    <cofactor evidence="1">
        <name>Fe(2+)</name>
        <dbReference type="ChEBI" id="CHEBI:29033"/>
    </cofactor>
</comment>
<evidence type="ECO:0000313" key="10">
    <source>
        <dbReference type="EMBL" id="KTD80046.1"/>
    </source>
</evidence>
<comment type="caution">
    <text evidence="10">The sequence shown here is derived from an EMBL/GenBank/DDBJ whole genome shotgun (WGS) entry which is preliminary data.</text>
</comment>
<keyword evidence="4" id="KW-0460">Magnesium</keyword>
<dbReference type="GO" id="GO:0016705">
    <property type="term" value="F:oxidoreductase activity, acting on paired donors, with incorporation or reduction of molecular oxygen"/>
    <property type="evidence" value="ECO:0007669"/>
    <property type="project" value="UniProtKB-ARBA"/>
</dbReference>
<dbReference type="SUPFAM" id="SSF51197">
    <property type="entry name" value="Clavaminate synthase-like"/>
    <property type="match status" value="1"/>
</dbReference>
<evidence type="ECO:0000259" key="9">
    <source>
        <dbReference type="PROSITE" id="PS51471"/>
    </source>
</evidence>
<dbReference type="RefSeq" id="WP_058493337.1">
    <property type="nucleotide sequence ID" value="NZ_CBCRUR010000011.1"/>
</dbReference>
<keyword evidence="5" id="KW-0223">Dioxygenase</keyword>
<evidence type="ECO:0000256" key="3">
    <source>
        <dbReference type="ARBA" id="ARBA00022763"/>
    </source>
</evidence>
<sequence length="205" mass="23968">MHHYNLPPELNANILPYDGEVYYQGIVLTPKQIHYYFNYLLHQISWKPDEALIFGKHIITKRKTAWYADHPYTYTYSQIRRQAHLWTDELLVLKSLIEQQSKEQFNSCLMNLYHNGSEGMGWHSDAEKELIKNGAIASLSLGAQRRFMLKHKKSKEVISIDLPSGSLLIMKGITQTHWQHSLPQNKKIKEPRINLTFRSIASEFS</sequence>
<evidence type="ECO:0000256" key="5">
    <source>
        <dbReference type="ARBA" id="ARBA00022964"/>
    </source>
</evidence>
<feature type="domain" description="Fe2OG dioxygenase" evidence="9">
    <location>
        <begin position="104"/>
        <end position="201"/>
    </location>
</feature>
<dbReference type="AlphaFoldDB" id="A0A0W1AFH3"/>
<evidence type="ECO:0000256" key="8">
    <source>
        <dbReference type="ARBA" id="ARBA00023204"/>
    </source>
</evidence>
<organism evidence="10 11">
    <name type="scientific">Legionella worsleiensis</name>
    <dbReference type="NCBI Taxonomy" id="45076"/>
    <lineage>
        <taxon>Bacteria</taxon>
        <taxon>Pseudomonadati</taxon>
        <taxon>Pseudomonadota</taxon>
        <taxon>Gammaproteobacteria</taxon>
        <taxon>Legionellales</taxon>
        <taxon>Legionellaceae</taxon>
        <taxon>Legionella</taxon>
    </lineage>
</organism>
<gene>
    <name evidence="10" type="ORF">Lwor_1560</name>
</gene>
<keyword evidence="6" id="KW-0560">Oxidoreductase</keyword>
<keyword evidence="3" id="KW-0227">DNA damage</keyword>
<keyword evidence="11" id="KW-1185">Reference proteome</keyword>
<keyword evidence="2" id="KW-0479">Metal-binding</keyword>
<dbReference type="Pfam" id="PF13532">
    <property type="entry name" value="2OG-FeII_Oxy_2"/>
    <property type="match status" value="1"/>
</dbReference>